<dbReference type="AlphaFoldDB" id="A0AAX2A4A1"/>
<dbReference type="CDD" id="cd01949">
    <property type="entry name" value="GGDEF"/>
    <property type="match status" value="1"/>
</dbReference>
<organism evidence="7 9">
    <name type="scientific">Halarcobacter bivalviorum</name>
    <dbReference type="NCBI Taxonomy" id="663364"/>
    <lineage>
        <taxon>Bacteria</taxon>
        <taxon>Pseudomonadati</taxon>
        <taxon>Campylobacterota</taxon>
        <taxon>Epsilonproteobacteria</taxon>
        <taxon>Campylobacterales</taxon>
        <taxon>Arcobacteraceae</taxon>
        <taxon>Halarcobacter</taxon>
    </lineage>
</organism>
<dbReference type="InterPro" id="IPR000700">
    <property type="entry name" value="PAS-assoc_C"/>
</dbReference>
<reference evidence="7 9" key="1">
    <citation type="submission" date="2017-10" db="EMBL/GenBank/DDBJ databases">
        <title>Genomics of the genus Arcobacter.</title>
        <authorList>
            <person name="Perez-Cataluna A."/>
            <person name="Figueras M.J."/>
        </authorList>
    </citation>
    <scope>NUCLEOTIDE SEQUENCE [LARGE SCALE GENOMIC DNA]</scope>
    <source>
        <strain evidence="7 9">CECT 7835</strain>
    </source>
</reference>
<proteinExistence type="predicted"/>
<dbReference type="InterPro" id="IPR000160">
    <property type="entry name" value="GGDEF_dom"/>
</dbReference>
<evidence type="ECO:0000313" key="6">
    <source>
        <dbReference type="EMBL" id="AXH12878.1"/>
    </source>
</evidence>
<dbReference type="GO" id="GO:0052621">
    <property type="term" value="F:diguanylate cyclase activity"/>
    <property type="evidence" value="ECO:0007669"/>
    <property type="project" value="UniProtKB-EC"/>
</dbReference>
<sequence>MNNISNIEKGKLNLFEHFWTNSKDNMFLATLDKDGDFIAEEMNPSQMENLGQNEKIINKKLKDFLGEENACFLEKKYLKCLEENTPIMEEESVQVDGEERYYNTMIIPINDEKSGEKKIIGISREITELKLAKQNLEKLNKELDLLINQKDEELFNANEKLKALAFEDSLTGIGNRRYLNDHANKAISLAHRYDSCLTLMVLDIDGLTQVNETCSHTFGDSILKEFANLLKDSIRDSDILARYSGEEFLLLLPMTSLAAAQTLGKRLLEQTRELKFEFKEQKIAITTSIGAAALESPQDNLDSLLHKTYDALSVAKKEGKNKLVSFIDKNSYKIDT</sequence>
<dbReference type="Proteomes" id="UP000289193">
    <property type="component" value="Unassembled WGS sequence"/>
</dbReference>
<evidence type="ECO:0000256" key="1">
    <source>
        <dbReference type="ARBA" id="ARBA00012528"/>
    </source>
</evidence>
<dbReference type="PANTHER" id="PTHR45138:SF9">
    <property type="entry name" value="DIGUANYLATE CYCLASE DGCM-RELATED"/>
    <property type="match status" value="1"/>
</dbReference>
<dbReference type="Pfam" id="PF08448">
    <property type="entry name" value="PAS_4"/>
    <property type="match status" value="1"/>
</dbReference>
<keyword evidence="9" id="KW-1185">Reference proteome</keyword>
<reference evidence="6 8" key="2">
    <citation type="submission" date="2018-07" db="EMBL/GenBank/DDBJ databases">
        <title>Complete genome of the Arcobacter bivalviorum type strain LMG 26154.</title>
        <authorList>
            <person name="Miller W.G."/>
            <person name="Yee E."/>
            <person name="Bono J.L."/>
        </authorList>
    </citation>
    <scope>NUCLEOTIDE SEQUENCE [LARGE SCALE GENOMIC DNA]</scope>
    <source>
        <strain evidence="6 8">LMG 26154</strain>
    </source>
</reference>
<evidence type="ECO:0000259" key="5">
    <source>
        <dbReference type="PROSITE" id="PS50887"/>
    </source>
</evidence>
<comment type="catalytic activity">
    <reaction evidence="2">
        <text>2 GTP = 3',3'-c-di-GMP + 2 diphosphate</text>
        <dbReference type="Rhea" id="RHEA:24898"/>
        <dbReference type="ChEBI" id="CHEBI:33019"/>
        <dbReference type="ChEBI" id="CHEBI:37565"/>
        <dbReference type="ChEBI" id="CHEBI:58805"/>
        <dbReference type="EC" id="2.7.7.65"/>
    </reaction>
</comment>
<dbReference type="InterPro" id="IPR029787">
    <property type="entry name" value="Nucleotide_cyclase"/>
</dbReference>
<dbReference type="PROSITE" id="PS50113">
    <property type="entry name" value="PAC"/>
    <property type="match status" value="1"/>
</dbReference>
<dbReference type="KEGG" id="hbv:ABIV_1890"/>
<evidence type="ECO:0000259" key="4">
    <source>
        <dbReference type="PROSITE" id="PS50113"/>
    </source>
</evidence>
<feature type="domain" description="GGDEF" evidence="5">
    <location>
        <begin position="195"/>
        <end position="328"/>
    </location>
</feature>
<dbReference type="InterPro" id="IPR013656">
    <property type="entry name" value="PAS_4"/>
</dbReference>
<dbReference type="Proteomes" id="UP000253850">
    <property type="component" value="Chromosome"/>
</dbReference>
<dbReference type="Gene3D" id="3.30.450.20">
    <property type="entry name" value="PAS domain"/>
    <property type="match status" value="1"/>
</dbReference>
<dbReference type="EMBL" id="CP031217">
    <property type="protein sequence ID" value="AXH12878.1"/>
    <property type="molecule type" value="Genomic_DNA"/>
</dbReference>
<dbReference type="Gene3D" id="3.30.70.270">
    <property type="match status" value="1"/>
</dbReference>
<keyword evidence="3" id="KW-0175">Coiled coil</keyword>
<name>A0AAX2A4A1_9BACT</name>
<evidence type="ECO:0000256" key="2">
    <source>
        <dbReference type="ARBA" id="ARBA00034247"/>
    </source>
</evidence>
<dbReference type="Pfam" id="PF00990">
    <property type="entry name" value="GGDEF"/>
    <property type="match status" value="1"/>
</dbReference>
<dbReference type="PANTHER" id="PTHR45138">
    <property type="entry name" value="REGULATORY COMPONENTS OF SENSORY TRANSDUCTION SYSTEM"/>
    <property type="match status" value="1"/>
</dbReference>
<dbReference type="InterPro" id="IPR050469">
    <property type="entry name" value="Diguanylate_Cyclase"/>
</dbReference>
<feature type="coiled-coil region" evidence="3">
    <location>
        <begin position="122"/>
        <end position="156"/>
    </location>
</feature>
<gene>
    <name evidence="6" type="ORF">ABIV_1890</name>
    <name evidence="7" type="ORF">CRV05_12015</name>
</gene>
<accession>A0AAX2A4A1</accession>
<dbReference type="NCBIfam" id="TIGR00254">
    <property type="entry name" value="GGDEF"/>
    <property type="match status" value="1"/>
</dbReference>
<dbReference type="NCBIfam" id="TIGR00229">
    <property type="entry name" value="sensory_box"/>
    <property type="match status" value="1"/>
</dbReference>
<evidence type="ECO:0000313" key="8">
    <source>
        <dbReference type="Proteomes" id="UP000253850"/>
    </source>
</evidence>
<protein>
    <recommendedName>
        <fullName evidence="1">diguanylate cyclase</fullName>
        <ecNumber evidence="1">2.7.7.65</ecNumber>
    </recommendedName>
</protein>
<feature type="domain" description="PAC" evidence="4">
    <location>
        <begin position="86"/>
        <end position="138"/>
    </location>
</feature>
<dbReference type="SUPFAM" id="SSF55785">
    <property type="entry name" value="PYP-like sensor domain (PAS domain)"/>
    <property type="match status" value="1"/>
</dbReference>
<dbReference type="InterPro" id="IPR043128">
    <property type="entry name" value="Rev_trsase/Diguanyl_cyclase"/>
</dbReference>
<dbReference type="EMBL" id="PDKM01000008">
    <property type="protein sequence ID" value="RXK08997.1"/>
    <property type="molecule type" value="Genomic_DNA"/>
</dbReference>
<evidence type="ECO:0000313" key="9">
    <source>
        <dbReference type="Proteomes" id="UP000289193"/>
    </source>
</evidence>
<dbReference type="SUPFAM" id="SSF55073">
    <property type="entry name" value="Nucleotide cyclase"/>
    <property type="match status" value="1"/>
</dbReference>
<dbReference type="SMART" id="SM00267">
    <property type="entry name" value="GGDEF"/>
    <property type="match status" value="1"/>
</dbReference>
<evidence type="ECO:0000256" key="3">
    <source>
        <dbReference type="SAM" id="Coils"/>
    </source>
</evidence>
<dbReference type="InterPro" id="IPR000014">
    <property type="entry name" value="PAS"/>
</dbReference>
<dbReference type="RefSeq" id="WP_114839694.1">
    <property type="nucleotide sequence ID" value="NZ_CP031217.1"/>
</dbReference>
<evidence type="ECO:0000313" key="7">
    <source>
        <dbReference type="EMBL" id="RXK08997.1"/>
    </source>
</evidence>
<dbReference type="InterPro" id="IPR035965">
    <property type="entry name" value="PAS-like_dom_sf"/>
</dbReference>
<dbReference type="EC" id="2.7.7.65" evidence="1"/>
<dbReference type="PROSITE" id="PS50887">
    <property type="entry name" value="GGDEF"/>
    <property type="match status" value="1"/>
</dbReference>